<reference evidence="1" key="1">
    <citation type="submission" date="2021-06" db="EMBL/GenBank/DDBJ databases">
        <authorList>
            <person name="Kallberg Y."/>
            <person name="Tangrot J."/>
            <person name="Rosling A."/>
        </authorList>
    </citation>
    <scope>NUCLEOTIDE SEQUENCE</scope>
    <source>
        <strain evidence="1">FL966</strain>
    </source>
</reference>
<proteinExistence type="predicted"/>
<dbReference type="AlphaFoldDB" id="A0A9N9PHB8"/>
<dbReference type="Proteomes" id="UP000789759">
    <property type="component" value="Unassembled WGS sequence"/>
</dbReference>
<sequence length="253" mass="29823">KVENEENDNISFESEQLVFSHKNVDESDYDNSKLYKLDNLLDFDTIIKCVAINDLDVWILILGFSVYCEFKINNENEQNDKTKIQKILGFITSLNYASWTIDTKDNKDERYEIFDLYEDNISTLYSVFIAPRTQVIIDGIKRGFSLSKTFKTNRTLSKDMYQNKLNYSTLKFEDDFDAYILIVSTEFVQDRAFMGVFVFFKGCEIKPFYIAAILLQNNEFLVEYKNNNCDLDLVYTKTQDEFFLVKAQLYNNF</sequence>
<feature type="non-terminal residue" evidence="1">
    <location>
        <position position="253"/>
    </location>
</feature>
<gene>
    <name evidence="1" type="ORF">CPELLU_LOCUS20289</name>
</gene>
<comment type="caution">
    <text evidence="1">The sequence shown here is derived from an EMBL/GenBank/DDBJ whole genome shotgun (WGS) entry which is preliminary data.</text>
</comment>
<accession>A0A9N9PHB8</accession>
<evidence type="ECO:0000313" key="2">
    <source>
        <dbReference type="Proteomes" id="UP000789759"/>
    </source>
</evidence>
<name>A0A9N9PHB8_9GLOM</name>
<organism evidence="1 2">
    <name type="scientific">Cetraspora pellucida</name>
    <dbReference type="NCBI Taxonomy" id="1433469"/>
    <lineage>
        <taxon>Eukaryota</taxon>
        <taxon>Fungi</taxon>
        <taxon>Fungi incertae sedis</taxon>
        <taxon>Mucoromycota</taxon>
        <taxon>Glomeromycotina</taxon>
        <taxon>Glomeromycetes</taxon>
        <taxon>Diversisporales</taxon>
        <taxon>Gigasporaceae</taxon>
        <taxon>Cetraspora</taxon>
    </lineage>
</organism>
<evidence type="ECO:0000313" key="1">
    <source>
        <dbReference type="EMBL" id="CAG8827213.1"/>
    </source>
</evidence>
<keyword evidence="2" id="KW-1185">Reference proteome</keyword>
<protein>
    <submittedName>
        <fullName evidence="1">6931_t:CDS:1</fullName>
    </submittedName>
</protein>
<dbReference type="EMBL" id="CAJVQA010058607">
    <property type="protein sequence ID" value="CAG8827213.1"/>
    <property type="molecule type" value="Genomic_DNA"/>
</dbReference>